<evidence type="ECO:0000259" key="9">
    <source>
        <dbReference type="Pfam" id="PF05057"/>
    </source>
</evidence>
<dbReference type="GO" id="GO:0005739">
    <property type="term" value="C:mitochondrion"/>
    <property type="evidence" value="ECO:0007669"/>
    <property type="project" value="UniProtKB-SubCell"/>
</dbReference>
<evidence type="ECO:0000256" key="2">
    <source>
        <dbReference type="ARBA" id="ARBA00004240"/>
    </source>
</evidence>
<dbReference type="SUPFAM" id="SSF53474">
    <property type="entry name" value="alpha/beta-Hydrolases"/>
    <property type="match status" value="1"/>
</dbReference>
<keyword evidence="6" id="KW-0496">Mitochondrion</keyword>
<dbReference type="InterPro" id="IPR007751">
    <property type="entry name" value="DUF676_lipase-like"/>
</dbReference>
<sequence>MTQTPNSAPAPNTNWLKLIASPPNPTLDIVAVHGMSVWNSDTHADDAWTEKESGTNWLEHLLPQEISDARILAYQYNANVVWKSSSAGVKEQAEMMLHCISTERENRNASSRPIIFIAHSLGGIIVKEALAIAWHDRRRYISISNFTHSLIFFGVPHKGSEQTAWLRVADCMKLNESFLQSVELTSAYNEKLNKRFTPLLEMYHFYTICETLKQWPLGIIVDQSSAILGCPEDQETVLHFNRDHKNICKFGSHEEPEWRQVAGILRRAAKGAVECLHYTPTAQERKKLLQMTSSDVEAQQSTISMTQATDRAQETLRMFEEDSEENKQLKAMQGEIDELKAGVREVVMPYWDIIAMAMVALGVTGLGFSPIFLVGIAASKFISTLVPERSTLMDKIDEVRQSARSVANIERDSIQVLDRRRYYALQSRSMLQNALLGPNLEHSQVIVAKNCQKKLNAEIEKAIEEIYARNQAYSTAENRLKRTENLQRRTQGMDSTEIVMMIAEEGKQYSEEPKTQAKEEEESMWCSCCQIM</sequence>
<dbReference type="Gene3D" id="3.40.50.1820">
    <property type="entry name" value="alpha/beta hydrolase"/>
    <property type="match status" value="1"/>
</dbReference>
<comment type="caution">
    <text evidence="10">The sequence shown here is derived from an EMBL/GenBank/DDBJ whole genome shotgun (WGS) entry which is preliminary data.</text>
</comment>
<evidence type="ECO:0000313" key="10">
    <source>
        <dbReference type="EMBL" id="KAH7112117.1"/>
    </source>
</evidence>
<evidence type="ECO:0000313" key="11">
    <source>
        <dbReference type="Proteomes" id="UP000700596"/>
    </source>
</evidence>
<reference evidence="10" key="1">
    <citation type="journal article" date="2021" name="Nat. Commun.">
        <title>Genetic determinants of endophytism in the Arabidopsis root mycobiome.</title>
        <authorList>
            <person name="Mesny F."/>
            <person name="Miyauchi S."/>
            <person name="Thiergart T."/>
            <person name="Pickel B."/>
            <person name="Atanasova L."/>
            <person name="Karlsson M."/>
            <person name="Huettel B."/>
            <person name="Barry K.W."/>
            <person name="Haridas S."/>
            <person name="Chen C."/>
            <person name="Bauer D."/>
            <person name="Andreopoulos W."/>
            <person name="Pangilinan J."/>
            <person name="LaButti K."/>
            <person name="Riley R."/>
            <person name="Lipzen A."/>
            <person name="Clum A."/>
            <person name="Drula E."/>
            <person name="Henrissat B."/>
            <person name="Kohler A."/>
            <person name="Grigoriev I.V."/>
            <person name="Martin F.M."/>
            <person name="Hacquard S."/>
        </authorList>
    </citation>
    <scope>NUCLEOTIDE SEQUENCE</scope>
    <source>
        <strain evidence="10">MPI-CAGE-CH-0243</strain>
    </source>
</reference>
<keyword evidence="11" id="KW-1185">Reference proteome</keyword>
<dbReference type="InterPro" id="IPR052374">
    <property type="entry name" value="SERAC1"/>
</dbReference>
<evidence type="ECO:0000256" key="6">
    <source>
        <dbReference type="ARBA" id="ARBA00023128"/>
    </source>
</evidence>
<evidence type="ECO:0000256" key="7">
    <source>
        <dbReference type="ARBA" id="ARBA00023136"/>
    </source>
</evidence>
<feature type="transmembrane region" description="Helical" evidence="8">
    <location>
        <begin position="353"/>
        <end position="379"/>
    </location>
</feature>
<dbReference type="Proteomes" id="UP000700596">
    <property type="component" value="Unassembled WGS sequence"/>
</dbReference>
<keyword evidence="8" id="KW-0812">Transmembrane</keyword>
<dbReference type="PANTHER" id="PTHR48182">
    <property type="entry name" value="PROTEIN SERAC1"/>
    <property type="match status" value="1"/>
</dbReference>
<dbReference type="Pfam" id="PF05057">
    <property type="entry name" value="DUF676"/>
    <property type="match status" value="1"/>
</dbReference>
<dbReference type="GO" id="GO:0005783">
    <property type="term" value="C:endoplasmic reticulum"/>
    <property type="evidence" value="ECO:0007669"/>
    <property type="project" value="UniProtKB-SubCell"/>
</dbReference>
<evidence type="ECO:0000256" key="8">
    <source>
        <dbReference type="SAM" id="Phobius"/>
    </source>
</evidence>
<dbReference type="AlphaFoldDB" id="A0A9P9D434"/>
<comment type="similarity">
    <text evidence="4">Belongs to the putative lipase ROG1 family.</text>
</comment>
<evidence type="ECO:0000256" key="1">
    <source>
        <dbReference type="ARBA" id="ARBA00004173"/>
    </source>
</evidence>
<accession>A0A9P9D434</accession>
<keyword evidence="5" id="KW-0256">Endoplasmic reticulum</keyword>
<comment type="subcellular location">
    <subcellularLocation>
        <location evidence="2">Endoplasmic reticulum</location>
    </subcellularLocation>
    <subcellularLocation>
        <location evidence="3">Membrane</location>
    </subcellularLocation>
    <subcellularLocation>
        <location evidence="1">Mitochondrion</location>
    </subcellularLocation>
</comment>
<evidence type="ECO:0000256" key="3">
    <source>
        <dbReference type="ARBA" id="ARBA00004370"/>
    </source>
</evidence>
<evidence type="ECO:0000256" key="5">
    <source>
        <dbReference type="ARBA" id="ARBA00022824"/>
    </source>
</evidence>
<protein>
    <recommendedName>
        <fullName evidence="9">DUF676 domain-containing protein</fullName>
    </recommendedName>
</protein>
<feature type="domain" description="DUF676" evidence="9">
    <location>
        <begin position="30"/>
        <end position="157"/>
    </location>
</feature>
<keyword evidence="8" id="KW-1133">Transmembrane helix</keyword>
<dbReference type="InterPro" id="IPR029058">
    <property type="entry name" value="AB_hydrolase_fold"/>
</dbReference>
<gene>
    <name evidence="10" type="ORF">B0J11DRAFT_187310</name>
</gene>
<evidence type="ECO:0000256" key="4">
    <source>
        <dbReference type="ARBA" id="ARBA00007920"/>
    </source>
</evidence>
<dbReference type="EMBL" id="JAGMWT010000022">
    <property type="protein sequence ID" value="KAH7112117.1"/>
    <property type="molecule type" value="Genomic_DNA"/>
</dbReference>
<dbReference type="GO" id="GO:0016020">
    <property type="term" value="C:membrane"/>
    <property type="evidence" value="ECO:0007669"/>
    <property type="project" value="UniProtKB-SubCell"/>
</dbReference>
<organism evidence="10 11">
    <name type="scientific">Dendryphion nanum</name>
    <dbReference type="NCBI Taxonomy" id="256645"/>
    <lineage>
        <taxon>Eukaryota</taxon>
        <taxon>Fungi</taxon>
        <taxon>Dikarya</taxon>
        <taxon>Ascomycota</taxon>
        <taxon>Pezizomycotina</taxon>
        <taxon>Dothideomycetes</taxon>
        <taxon>Pleosporomycetidae</taxon>
        <taxon>Pleosporales</taxon>
        <taxon>Torulaceae</taxon>
        <taxon>Dendryphion</taxon>
    </lineage>
</organism>
<keyword evidence="7 8" id="KW-0472">Membrane</keyword>
<dbReference type="PANTHER" id="PTHR48182:SF2">
    <property type="entry name" value="PROTEIN SERAC1"/>
    <property type="match status" value="1"/>
</dbReference>
<dbReference type="OrthoDB" id="427518at2759"/>
<name>A0A9P9D434_9PLEO</name>
<proteinExistence type="inferred from homology"/>